<accession>A0A088BP91</accession>
<organism evidence="2">
    <name type="scientific">Heteropoda venatoria</name>
    <name type="common">Brown huntsman spider</name>
    <name type="synonym">Aranea venatoria</name>
    <dbReference type="NCBI Taxonomy" id="152925"/>
    <lineage>
        <taxon>Eukaryota</taxon>
        <taxon>Metazoa</taxon>
        <taxon>Ecdysozoa</taxon>
        <taxon>Arthropoda</taxon>
        <taxon>Chelicerata</taxon>
        <taxon>Arachnida</taxon>
        <taxon>Araneae</taxon>
        <taxon>Araneomorphae</taxon>
        <taxon>Entelegynae</taxon>
        <taxon>Dionycha</taxon>
        <taxon>Sparassidae</taxon>
        <taxon>Heteropoda</taxon>
    </lineage>
</organism>
<proteinExistence type="evidence at transcript level"/>
<keyword evidence="1" id="KW-0732">Signal</keyword>
<evidence type="ECO:0000256" key="1">
    <source>
        <dbReference type="SAM" id="SignalP"/>
    </source>
</evidence>
<dbReference type="AlphaFoldDB" id="A0A088BP91"/>
<reference evidence="2" key="1">
    <citation type="submission" date="2012-11" db="EMBL/GenBank/DDBJ databases">
        <authorList>
            <person name="Chen J."/>
            <person name="Li Q."/>
            <person name="He Y."/>
            <person name="Liang H."/>
        </authorList>
    </citation>
    <scope>NUCLEOTIDE SEQUENCE</scope>
</reference>
<sequence>METFCLLVVISACAVTCSSSGCSQEDETACGEMQSEEWDGTPWPKDEIELNKACSSMSESVLNCYIEFGEQCPNALTGKFLPVNKAYKNLHDDLCIETKEFRAKFLGNVECLNAESEESYRICKLPSEVEFGPDCNYTDEVKECMRRSLKEKCGPESYDVFSKLLNPIMAFANKICELK</sequence>
<protein>
    <submittedName>
        <fullName evidence="2">Secretory peptide</fullName>
    </submittedName>
</protein>
<feature type="signal peptide" evidence="1">
    <location>
        <begin position="1"/>
        <end position="20"/>
    </location>
</feature>
<dbReference type="EMBL" id="KC145712">
    <property type="protein sequence ID" value="AHF45860.1"/>
    <property type="molecule type" value="mRNA"/>
</dbReference>
<feature type="chain" id="PRO_5001836330" evidence="1">
    <location>
        <begin position="21"/>
        <end position="179"/>
    </location>
</feature>
<evidence type="ECO:0000313" key="2">
    <source>
        <dbReference type="EMBL" id="AHF45860.1"/>
    </source>
</evidence>
<name>A0A088BP91_HETVE</name>